<proteinExistence type="predicted"/>
<evidence type="ECO:0000256" key="1">
    <source>
        <dbReference type="SAM" id="MobiDB-lite"/>
    </source>
</evidence>
<evidence type="ECO:0000313" key="2">
    <source>
        <dbReference type="EMBL" id="KAG7393330.1"/>
    </source>
</evidence>
<reference evidence="2" key="1">
    <citation type="submission" date="2021-02" db="EMBL/GenBank/DDBJ databases">
        <authorList>
            <person name="Palmer J.M."/>
        </authorList>
    </citation>
    <scope>NUCLEOTIDE SEQUENCE</scope>
    <source>
        <strain evidence="2">SCRP734</strain>
    </source>
</reference>
<comment type="caution">
    <text evidence="2">The sequence shown here is derived from an EMBL/GenBank/DDBJ whole genome shotgun (WGS) entry which is preliminary data.</text>
</comment>
<feature type="compositionally biased region" description="Acidic residues" evidence="1">
    <location>
        <begin position="161"/>
        <end position="173"/>
    </location>
</feature>
<organism evidence="2 3">
    <name type="scientific">Phytophthora pseudosyringae</name>
    <dbReference type="NCBI Taxonomy" id="221518"/>
    <lineage>
        <taxon>Eukaryota</taxon>
        <taxon>Sar</taxon>
        <taxon>Stramenopiles</taxon>
        <taxon>Oomycota</taxon>
        <taxon>Peronosporomycetes</taxon>
        <taxon>Peronosporales</taxon>
        <taxon>Peronosporaceae</taxon>
        <taxon>Phytophthora</taxon>
    </lineage>
</organism>
<dbReference type="PANTHER" id="PTHR33324:SF2">
    <property type="entry name" value="MYB_SANT-LIKE DNA-BINDING DOMAIN-CONTAINING PROTEIN"/>
    <property type="match status" value="1"/>
</dbReference>
<feature type="non-terminal residue" evidence="2">
    <location>
        <position position="250"/>
    </location>
</feature>
<dbReference type="AlphaFoldDB" id="A0A8T1WN27"/>
<evidence type="ECO:0000313" key="3">
    <source>
        <dbReference type="Proteomes" id="UP000694044"/>
    </source>
</evidence>
<name>A0A8T1WN27_9STRA</name>
<protein>
    <submittedName>
        <fullName evidence="2">Uncharacterized protein</fullName>
    </submittedName>
</protein>
<gene>
    <name evidence="2" type="ORF">PHYPSEUDO_009534</name>
</gene>
<dbReference type="PANTHER" id="PTHR33324">
    <property type="entry name" value="EXPRESSED PROTEIN"/>
    <property type="match status" value="1"/>
</dbReference>
<dbReference type="EMBL" id="JAGDFM010000004">
    <property type="protein sequence ID" value="KAG7393330.1"/>
    <property type="molecule type" value="Genomic_DNA"/>
</dbReference>
<feature type="region of interest" description="Disordered" evidence="1">
    <location>
        <begin position="141"/>
        <end position="179"/>
    </location>
</feature>
<sequence length="250" mass="28090">MPRKARSAGWNKNSKYSSRFWNADAADPDSPTSIDVLLQWLTTPGNYQRWQTERKQTLYEEIMACMAENGLTHRTAKQVQMKLMTLAQTFENTTNWLAAHGHFAAFQRGETTKEVRKILNKRCPYYDELAVIFRSGSCIKSSTDPRSVADVPRKKVPSSEGGEDSEETEDDEELHSRSPHLPAKCAAARATPLSQVDGGESDCKLKLDTHSQHLLEIELKSKMTQLEADAICSVALNRKKMLDAGISQEE</sequence>
<keyword evidence="3" id="KW-1185">Reference proteome</keyword>
<dbReference type="OrthoDB" id="96345at2759"/>
<accession>A0A8T1WN27</accession>
<dbReference type="Proteomes" id="UP000694044">
    <property type="component" value="Unassembled WGS sequence"/>
</dbReference>